<protein>
    <submittedName>
        <fullName evidence="3">MarR family transcriptional regulator</fullName>
    </submittedName>
</protein>
<feature type="region of interest" description="Disordered" evidence="1">
    <location>
        <begin position="157"/>
        <end position="185"/>
    </location>
</feature>
<organism evidence="3 4">
    <name type="scientific">Ellagibacter isourolithinifaciens</name>
    <dbReference type="NCBI Taxonomy" id="2137581"/>
    <lineage>
        <taxon>Bacteria</taxon>
        <taxon>Bacillati</taxon>
        <taxon>Actinomycetota</taxon>
        <taxon>Coriobacteriia</taxon>
        <taxon>Eggerthellales</taxon>
        <taxon>Eggerthellaceae</taxon>
        <taxon>Ellagibacter</taxon>
    </lineage>
</organism>
<dbReference type="Proteomes" id="UP000468668">
    <property type="component" value="Unassembled WGS sequence"/>
</dbReference>
<evidence type="ECO:0000313" key="4">
    <source>
        <dbReference type="Proteomes" id="UP000468668"/>
    </source>
</evidence>
<dbReference type="PANTHER" id="PTHR33164">
    <property type="entry name" value="TRANSCRIPTIONAL REGULATOR, MARR FAMILY"/>
    <property type="match status" value="1"/>
</dbReference>
<feature type="compositionally biased region" description="Basic and acidic residues" evidence="1">
    <location>
        <begin position="157"/>
        <end position="168"/>
    </location>
</feature>
<dbReference type="InterPro" id="IPR000835">
    <property type="entry name" value="HTH_MarR-typ"/>
</dbReference>
<dbReference type="InterPro" id="IPR039422">
    <property type="entry name" value="MarR/SlyA-like"/>
</dbReference>
<proteinExistence type="predicted"/>
<dbReference type="Gene3D" id="1.10.10.10">
    <property type="entry name" value="Winged helix-like DNA-binding domain superfamily/Winged helix DNA-binding domain"/>
    <property type="match status" value="1"/>
</dbReference>
<dbReference type="PROSITE" id="PS50995">
    <property type="entry name" value="HTH_MARR_2"/>
    <property type="match status" value="1"/>
</dbReference>
<dbReference type="PRINTS" id="PR00598">
    <property type="entry name" value="HTHMARR"/>
</dbReference>
<evidence type="ECO:0000256" key="1">
    <source>
        <dbReference type="SAM" id="MobiDB-lite"/>
    </source>
</evidence>
<dbReference type="Pfam" id="PF01047">
    <property type="entry name" value="MarR"/>
    <property type="match status" value="1"/>
</dbReference>
<reference evidence="3 4" key="1">
    <citation type="submission" date="2019-09" db="EMBL/GenBank/DDBJ databases">
        <title>Whole genome shotgun sequencing (WGS) of Ellagibacter isourolithinifaciens DSM 104140(T) and Adlercreutzia muris DSM 29508(T).</title>
        <authorList>
            <person name="Stoll D.A."/>
            <person name="Danylec N."/>
            <person name="Huch M."/>
        </authorList>
    </citation>
    <scope>NUCLEOTIDE SEQUENCE [LARGE SCALE GENOMIC DNA]</scope>
    <source>
        <strain evidence="3 4">DSM 104140</strain>
    </source>
</reference>
<dbReference type="SMART" id="SM00347">
    <property type="entry name" value="HTH_MARR"/>
    <property type="match status" value="1"/>
</dbReference>
<dbReference type="PANTHER" id="PTHR33164:SF43">
    <property type="entry name" value="HTH-TYPE TRANSCRIPTIONAL REPRESSOR YETL"/>
    <property type="match status" value="1"/>
</dbReference>
<sequence length="185" mass="21011">MEQSIEELKQRLFEATRRVRKSRSHRPLPEGITPAEGFVLMSISQLMSDGKRVRSGDIAKRGHNTPSATSQALRSLEEKGFITRHRDEGDSRGVTVRLTELGWKYEQMNRRMHDRRLEDLLEFLGADDAREFARIAERLSDFESTHPWSAYVEGPCELKGDSTRKEPSQEAFAGSSSGEGGERCE</sequence>
<dbReference type="InterPro" id="IPR036390">
    <property type="entry name" value="WH_DNA-bd_sf"/>
</dbReference>
<dbReference type="SUPFAM" id="SSF46785">
    <property type="entry name" value="Winged helix' DNA-binding domain"/>
    <property type="match status" value="1"/>
</dbReference>
<dbReference type="GO" id="GO:0003700">
    <property type="term" value="F:DNA-binding transcription factor activity"/>
    <property type="evidence" value="ECO:0007669"/>
    <property type="project" value="InterPro"/>
</dbReference>
<dbReference type="GeneID" id="98656793"/>
<feature type="domain" description="HTH marR-type" evidence="2">
    <location>
        <begin position="5"/>
        <end position="141"/>
    </location>
</feature>
<dbReference type="RefSeq" id="WP_158048409.1">
    <property type="nucleotide sequence ID" value="NZ_WAJR01000001.1"/>
</dbReference>
<comment type="caution">
    <text evidence="3">The sequence shown here is derived from an EMBL/GenBank/DDBJ whole genome shotgun (WGS) entry which is preliminary data.</text>
</comment>
<dbReference type="InterPro" id="IPR036388">
    <property type="entry name" value="WH-like_DNA-bd_sf"/>
</dbReference>
<name>A0A6N6NR82_9ACTN</name>
<evidence type="ECO:0000259" key="2">
    <source>
        <dbReference type="PROSITE" id="PS50995"/>
    </source>
</evidence>
<dbReference type="GO" id="GO:0006950">
    <property type="term" value="P:response to stress"/>
    <property type="evidence" value="ECO:0007669"/>
    <property type="project" value="TreeGrafter"/>
</dbReference>
<evidence type="ECO:0000313" key="3">
    <source>
        <dbReference type="EMBL" id="KAB1642823.1"/>
    </source>
</evidence>
<accession>A0A6N6NR82</accession>
<dbReference type="EMBL" id="WAJR01000001">
    <property type="protein sequence ID" value="KAB1642823.1"/>
    <property type="molecule type" value="Genomic_DNA"/>
</dbReference>
<keyword evidence="4" id="KW-1185">Reference proteome</keyword>
<dbReference type="AlphaFoldDB" id="A0A6N6NR82"/>
<dbReference type="OrthoDB" id="3197394at2"/>
<gene>
    <name evidence="3" type="ORF">F8C90_00065</name>
</gene>